<feature type="compositionally biased region" description="Pro residues" evidence="6">
    <location>
        <begin position="61"/>
        <end position="71"/>
    </location>
</feature>
<organism evidence="7 8">
    <name type="scientific">Podospora didyma</name>
    <dbReference type="NCBI Taxonomy" id="330526"/>
    <lineage>
        <taxon>Eukaryota</taxon>
        <taxon>Fungi</taxon>
        <taxon>Dikarya</taxon>
        <taxon>Ascomycota</taxon>
        <taxon>Pezizomycotina</taxon>
        <taxon>Sordariomycetes</taxon>
        <taxon>Sordariomycetidae</taxon>
        <taxon>Sordariales</taxon>
        <taxon>Podosporaceae</taxon>
        <taxon>Podospora</taxon>
    </lineage>
</organism>
<evidence type="ECO:0000256" key="2">
    <source>
        <dbReference type="ARBA" id="ARBA00010059"/>
    </source>
</evidence>
<dbReference type="CDD" id="cd07976">
    <property type="entry name" value="TFIIA_alpha_beta_like"/>
    <property type="match status" value="2"/>
</dbReference>
<evidence type="ECO:0000256" key="4">
    <source>
        <dbReference type="ARBA" id="ARBA00023242"/>
    </source>
</evidence>
<dbReference type="EMBL" id="JAULSW010000001">
    <property type="protein sequence ID" value="KAK3393787.1"/>
    <property type="molecule type" value="Genomic_DNA"/>
</dbReference>
<dbReference type="SMART" id="SM01371">
    <property type="entry name" value="TFIIA"/>
    <property type="match status" value="1"/>
</dbReference>
<proteinExistence type="inferred from homology"/>
<reference evidence="7" key="1">
    <citation type="journal article" date="2023" name="Mol. Phylogenet. Evol.">
        <title>Genome-scale phylogeny and comparative genomics of the fungal order Sordariales.</title>
        <authorList>
            <person name="Hensen N."/>
            <person name="Bonometti L."/>
            <person name="Westerberg I."/>
            <person name="Brannstrom I.O."/>
            <person name="Guillou S."/>
            <person name="Cros-Aarteil S."/>
            <person name="Calhoun S."/>
            <person name="Haridas S."/>
            <person name="Kuo A."/>
            <person name="Mondo S."/>
            <person name="Pangilinan J."/>
            <person name="Riley R."/>
            <person name="LaButti K."/>
            <person name="Andreopoulos B."/>
            <person name="Lipzen A."/>
            <person name="Chen C."/>
            <person name="Yan M."/>
            <person name="Daum C."/>
            <person name="Ng V."/>
            <person name="Clum A."/>
            <person name="Steindorff A."/>
            <person name="Ohm R.A."/>
            <person name="Martin F."/>
            <person name="Silar P."/>
            <person name="Natvig D.O."/>
            <person name="Lalanne C."/>
            <person name="Gautier V."/>
            <person name="Ament-Velasquez S.L."/>
            <person name="Kruys A."/>
            <person name="Hutchinson M.I."/>
            <person name="Powell A.J."/>
            <person name="Barry K."/>
            <person name="Miller A.N."/>
            <person name="Grigoriev I.V."/>
            <person name="Debuchy R."/>
            <person name="Gladieux P."/>
            <person name="Hiltunen Thoren M."/>
            <person name="Johannesson H."/>
        </authorList>
    </citation>
    <scope>NUCLEOTIDE SEQUENCE</scope>
    <source>
        <strain evidence="7">CBS 232.78</strain>
    </source>
</reference>
<feature type="region of interest" description="Disordered" evidence="6">
    <location>
        <begin position="195"/>
        <end position="256"/>
    </location>
</feature>
<evidence type="ECO:0000256" key="5">
    <source>
        <dbReference type="ARBA" id="ARBA00074154"/>
    </source>
</evidence>
<dbReference type="GO" id="GO:0006367">
    <property type="term" value="P:transcription initiation at RNA polymerase II promoter"/>
    <property type="evidence" value="ECO:0007669"/>
    <property type="project" value="InterPro"/>
</dbReference>
<dbReference type="FunFam" id="2.30.18.10:FF:000006">
    <property type="entry name" value="Transcription factor TFIIA complex subunit Toa1"/>
    <property type="match status" value="1"/>
</dbReference>
<protein>
    <recommendedName>
        <fullName evidence="5">Transcription initiation factor IIA large subunit</fullName>
    </recommendedName>
</protein>
<comment type="subcellular location">
    <subcellularLocation>
        <location evidence="1">Nucleus</location>
    </subcellularLocation>
</comment>
<feature type="region of interest" description="Disordered" evidence="6">
    <location>
        <begin position="311"/>
        <end position="363"/>
    </location>
</feature>
<feature type="compositionally biased region" description="Acidic residues" evidence="6">
    <location>
        <begin position="326"/>
        <end position="361"/>
    </location>
</feature>
<evidence type="ECO:0000313" key="7">
    <source>
        <dbReference type="EMBL" id="KAK3393787.1"/>
    </source>
</evidence>
<dbReference type="PANTHER" id="PTHR12694">
    <property type="entry name" value="TRANSCRIPTION INITIATION FACTOR IIA SUBUNIT 1"/>
    <property type="match status" value="1"/>
</dbReference>
<dbReference type="InterPro" id="IPR009088">
    <property type="entry name" value="TFIIA_b-brl"/>
</dbReference>
<gene>
    <name evidence="7" type="ORF">B0H63DRAFT_516955</name>
</gene>
<dbReference type="AlphaFoldDB" id="A0AAE0U7L2"/>
<feature type="region of interest" description="Disordered" evidence="6">
    <location>
        <begin position="144"/>
        <end position="165"/>
    </location>
</feature>
<comment type="caution">
    <text evidence="7">The sequence shown here is derived from an EMBL/GenBank/DDBJ whole genome shotgun (WGS) entry which is preliminary data.</text>
</comment>
<comment type="similarity">
    <text evidence="2">Belongs to the TFIIA subunit 1 family.</text>
</comment>
<dbReference type="PANTHER" id="PTHR12694:SF8">
    <property type="entry name" value="TRANSCRIPTION INITIATION FACTOR IIA SUBUNIT 1"/>
    <property type="match status" value="1"/>
</dbReference>
<dbReference type="GO" id="GO:0005672">
    <property type="term" value="C:transcription factor TFIIA complex"/>
    <property type="evidence" value="ECO:0007669"/>
    <property type="project" value="InterPro"/>
</dbReference>
<dbReference type="InterPro" id="IPR004855">
    <property type="entry name" value="TFIIA_asu/bsu"/>
</dbReference>
<feature type="region of interest" description="Disordered" evidence="6">
    <location>
        <begin position="52"/>
        <end position="127"/>
    </location>
</feature>
<dbReference type="Proteomes" id="UP001285441">
    <property type="component" value="Unassembled WGS sequence"/>
</dbReference>
<dbReference type="Gene3D" id="2.30.18.10">
    <property type="entry name" value="Transcription factor IIA (TFIIA), beta-barrel domain"/>
    <property type="match status" value="1"/>
</dbReference>
<dbReference type="Pfam" id="PF03153">
    <property type="entry name" value="TFIIA"/>
    <property type="match status" value="1"/>
</dbReference>
<name>A0AAE0U7L2_9PEZI</name>
<keyword evidence="3" id="KW-0804">Transcription</keyword>
<reference evidence="7" key="2">
    <citation type="submission" date="2023-06" db="EMBL/GenBank/DDBJ databases">
        <authorList>
            <consortium name="Lawrence Berkeley National Laboratory"/>
            <person name="Haridas S."/>
            <person name="Hensen N."/>
            <person name="Bonometti L."/>
            <person name="Westerberg I."/>
            <person name="Brannstrom I.O."/>
            <person name="Guillou S."/>
            <person name="Cros-Aarteil S."/>
            <person name="Calhoun S."/>
            <person name="Kuo A."/>
            <person name="Mondo S."/>
            <person name="Pangilinan J."/>
            <person name="Riley R."/>
            <person name="LaButti K."/>
            <person name="Andreopoulos B."/>
            <person name="Lipzen A."/>
            <person name="Chen C."/>
            <person name="Yanf M."/>
            <person name="Daum C."/>
            <person name="Ng V."/>
            <person name="Clum A."/>
            <person name="Steindorff A."/>
            <person name="Ohm R."/>
            <person name="Martin F."/>
            <person name="Silar P."/>
            <person name="Natvig D."/>
            <person name="Lalanne C."/>
            <person name="Gautier V."/>
            <person name="Ament-velasquez S.L."/>
            <person name="Kruys A."/>
            <person name="Hutchinson M.I."/>
            <person name="Powell A.J."/>
            <person name="Barry K."/>
            <person name="Miller A.N."/>
            <person name="Grigoriev I.V."/>
            <person name="Debuchy R."/>
            <person name="Gladieux P."/>
            <person name="Thoren M.H."/>
            <person name="Johannesson H."/>
        </authorList>
    </citation>
    <scope>NUCLEOTIDE SEQUENCE</scope>
    <source>
        <strain evidence="7">CBS 232.78</strain>
    </source>
</reference>
<evidence type="ECO:0000256" key="1">
    <source>
        <dbReference type="ARBA" id="ARBA00004123"/>
    </source>
</evidence>
<keyword evidence="4" id="KW-0539">Nucleus</keyword>
<feature type="compositionally biased region" description="Low complexity" evidence="6">
    <location>
        <begin position="72"/>
        <end position="96"/>
    </location>
</feature>
<feature type="compositionally biased region" description="Polar residues" evidence="6">
    <location>
        <begin position="97"/>
        <end position="110"/>
    </location>
</feature>
<dbReference type="FunFam" id="1.10.287.100:FF:000001">
    <property type="entry name" value="Transcription initiation factor IIA subunit"/>
    <property type="match status" value="1"/>
</dbReference>
<dbReference type="SUPFAM" id="SSF47396">
    <property type="entry name" value="Transcription factor IIA (TFIIA), alpha-helical domain"/>
    <property type="match status" value="1"/>
</dbReference>
<evidence type="ECO:0000256" key="3">
    <source>
        <dbReference type="ARBA" id="ARBA00023163"/>
    </source>
</evidence>
<dbReference type="SUPFAM" id="SSF50784">
    <property type="entry name" value="Transcription factor IIA (TFIIA), beta-barrel domain"/>
    <property type="match status" value="1"/>
</dbReference>
<keyword evidence="8" id="KW-1185">Reference proteome</keyword>
<accession>A0AAE0U7L2</accession>
<evidence type="ECO:0000256" key="6">
    <source>
        <dbReference type="SAM" id="MobiDB-lite"/>
    </source>
</evidence>
<feature type="compositionally biased region" description="Low complexity" evidence="6">
    <location>
        <begin position="195"/>
        <end position="224"/>
    </location>
</feature>
<sequence length="407" mass="44535">MSNANVGNVYDHIIQEVINAVRVDFEENGVDDGVLEELKKGWQHKLSQMNVASFPWDPKPEPPPPAPPAHTPAPATLPSQHQQQPQQQQQHQQAASYTQATLSPQTSAQPLSLPGNLHSNGNGIAIKSEPGLQKLEPVIKQEPGVGMQGQAGIPPPYNPGNGARQIAAQRAAQALESNYGPRAAASISAIQNNIQQAPRQGQQPLQQQQQQQQQQQHMQQQYRQGVINGMQQRMQQHGVPQGVPQNPPNGLPAAQVDGPSDAYDGVLMKRGVEMGRVEIDNLIHAQIASRAKQMEGGGLMLPLKEATKTRSIAKAKPVDGATQFDGPDDSMKDEDLDDDAINSDLDDSDDNNDDDEEDDEGSGQMMLCMYDKVQRVKNKWKCTLKDGVLTVNGREYVFHKATGEYEW</sequence>
<dbReference type="Gene3D" id="1.10.287.100">
    <property type="match status" value="1"/>
</dbReference>
<evidence type="ECO:0000313" key="8">
    <source>
        <dbReference type="Proteomes" id="UP001285441"/>
    </source>
</evidence>